<evidence type="ECO:0000313" key="2">
    <source>
        <dbReference type="Proteomes" id="UP000316008"/>
    </source>
</evidence>
<evidence type="ECO:0008006" key="3">
    <source>
        <dbReference type="Google" id="ProtNLM"/>
    </source>
</evidence>
<dbReference type="EMBL" id="VLPL01000002">
    <property type="protein sequence ID" value="TSJ46641.1"/>
    <property type="molecule type" value="Genomic_DNA"/>
</dbReference>
<name>A0A556N3A8_9FLAO</name>
<accession>A0A556N3A8</accession>
<sequence>MFYQEDYEKDFEASGKVSIWACKFDSEKALKAYMKEKQTRDDDIYSDFYLEFRMGFLDYDLIDFIIHEDQPSSLEELFAQVSYSKTIVENIKKSSLTLDINKYNSVICVFDYDFIPDTDYVRKNKNVDYIGSFDYDQNSEKI</sequence>
<dbReference type="InterPro" id="IPR025560">
    <property type="entry name" value="Imm22"/>
</dbReference>
<dbReference type="AlphaFoldDB" id="A0A556N3A8"/>
<dbReference type="Pfam" id="PF14112">
    <property type="entry name" value="DUF4284"/>
    <property type="match status" value="1"/>
</dbReference>
<proteinExistence type="predicted"/>
<organism evidence="1 2">
    <name type="scientific">Fluviicola chungangensis</name>
    <dbReference type="NCBI Taxonomy" id="2597671"/>
    <lineage>
        <taxon>Bacteria</taxon>
        <taxon>Pseudomonadati</taxon>
        <taxon>Bacteroidota</taxon>
        <taxon>Flavobacteriia</taxon>
        <taxon>Flavobacteriales</taxon>
        <taxon>Crocinitomicaceae</taxon>
        <taxon>Fluviicola</taxon>
    </lineage>
</organism>
<dbReference type="RefSeq" id="WP_144332178.1">
    <property type="nucleotide sequence ID" value="NZ_VLPL01000002.1"/>
</dbReference>
<reference evidence="1 2" key="1">
    <citation type="submission" date="2019-07" db="EMBL/GenBank/DDBJ databases">
        <authorList>
            <person name="Huq M.A."/>
        </authorList>
    </citation>
    <scope>NUCLEOTIDE SEQUENCE [LARGE SCALE GENOMIC DNA]</scope>
    <source>
        <strain evidence="1 2">MAH-3</strain>
    </source>
</reference>
<keyword evidence="2" id="KW-1185">Reference proteome</keyword>
<comment type="caution">
    <text evidence="1">The sequence shown here is derived from an EMBL/GenBank/DDBJ whole genome shotgun (WGS) entry which is preliminary data.</text>
</comment>
<dbReference type="Proteomes" id="UP000316008">
    <property type="component" value="Unassembled WGS sequence"/>
</dbReference>
<gene>
    <name evidence="1" type="ORF">FO442_05640</name>
</gene>
<evidence type="ECO:0000313" key="1">
    <source>
        <dbReference type="EMBL" id="TSJ46641.1"/>
    </source>
</evidence>
<protein>
    <recommendedName>
        <fullName evidence="3">Immunity protein 22</fullName>
    </recommendedName>
</protein>